<feature type="repeat" description="TPR" evidence="8">
    <location>
        <begin position="829"/>
        <end position="862"/>
    </location>
</feature>
<reference evidence="10" key="1">
    <citation type="submission" date="2021-02" db="EMBL/GenBank/DDBJ databases">
        <authorList>
            <person name="Nowell W R."/>
        </authorList>
    </citation>
    <scope>NUCLEOTIDE SEQUENCE</scope>
</reference>
<dbReference type="InterPro" id="IPR019734">
    <property type="entry name" value="TPR_rpt"/>
</dbReference>
<proteinExistence type="inferred from homology"/>
<feature type="repeat" description="TPR" evidence="8">
    <location>
        <begin position="787"/>
        <end position="820"/>
    </location>
</feature>
<feature type="repeat" description="TPR" evidence="8">
    <location>
        <begin position="535"/>
        <end position="568"/>
    </location>
</feature>
<dbReference type="InterPro" id="IPR000768">
    <property type="entry name" value="ART"/>
</dbReference>
<evidence type="ECO:0000256" key="1">
    <source>
        <dbReference type="ARBA" id="ARBA00009558"/>
    </source>
</evidence>
<dbReference type="Pfam" id="PF13374">
    <property type="entry name" value="TPR_10"/>
    <property type="match status" value="2"/>
</dbReference>
<dbReference type="Pfam" id="PF13424">
    <property type="entry name" value="TPR_12"/>
    <property type="match status" value="4"/>
</dbReference>
<dbReference type="GO" id="GO:0106274">
    <property type="term" value="F:NAD+-protein-arginine ADP-ribosyltransferase activity"/>
    <property type="evidence" value="ECO:0007669"/>
    <property type="project" value="UniProtKB-EC"/>
</dbReference>
<dbReference type="SUPFAM" id="SSF48452">
    <property type="entry name" value="TPR-like"/>
    <property type="match status" value="2"/>
</dbReference>
<dbReference type="Gene3D" id="1.25.40.10">
    <property type="entry name" value="Tetratricopeptide repeat domain"/>
    <property type="match status" value="4"/>
</dbReference>
<evidence type="ECO:0000256" key="7">
    <source>
        <dbReference type="ARBA" id="ARBA00047597"/>
    </source>
</evidence>
<dbReference type="GO" id="GO:0016779">
    <property type="term" value="F:nucleotidyltransferase activity"/>
    <property type="evidence" value="ECO:0007669"/>
    <property type="project" value="UniProtKB-KW"/>
</dbReference>
<dbReference type="SUPFAM" id="SSF56399">
    <property type="entry name" value="ADP-ribosylation"/>
    <property type="match status" value="1"/>
</dbReference>
<dbReference type="PROSITE" id="PS50005">
    <property type="entry name" value="TPR"/>
    <property type="match status" value="9"/>
</dbReference>
<name>A0A814ZLV9_9BILA</name>
<feature type="repeat" description="TPR" evidence="8">
    <location>
        <begin position="703"/>
        <end position="736"/>
    </location>
</feature>
<feature type="repeat" description="TPR" evidence="8">
    <location>
        <begin position="745"/>
        <end position="778"/>
    </location>
</feature>
<dbReference type="PROSITE" id="PS51996">
    <property type="entry name" value="TR_MART"/>
    <property type="match status" value="1"/>
</dbReference>
<sequence length="884" mass="101829">MSGSKSNKNAVASSNICQLRRRIPQNYLLLWADTSIDETNKDYKNTLKQIRNITGDVNAFTERDACIDFLTNAEEDIQSFLVVKDTMFQQIMPLINDIPQLYCIYILNDIETPHEEWPKKWQKVKGVHTNIDNICQALQMGIKQFNQDSIAMSFITETEMASTENLNQLEPTFMYTQILKEILLDMKHDEKAIKQFTAYCRHRDCGSAKNIDYFEKKYQSQSPVWWYTSPSFIYSMLNYALRSMEDDTIINMGFFIHDLHQQIQQLHQQQVHTYRGKSFIVYRGQGLSKANFKKLQKTIGGLMSFNNFLSTSTEQDMALGFAYSASENVDMVGILFIMSIDPCTESAPFASIKEESYFKHEEEILFSMHTVFRVCAIKQIENNKHLYQVELQLTSDDDQQLRVLTDRIREAGGGTGWQRFGNLLLKNGQFNKAEELYNVLLKQTSDEGEKALYYNQLGFIHWNQGDHKNATWYYEQGLKIWKKTVPLNHPELATSYNNIGGVYDKLGEYSKALSFYEKALEIRGNTLPSNHPALATSYNNIGYIYNQMREYSKALSFYEKALEIRQKTLPSNHPDFAQSYNNIGYAYENMGEYPNTLSFYKKALEIQQKSLPSNHPLLATSYCNIGSVYNDMGEHSKALLSHEKAREIREKTLDSNHPDFAQSYNNVDGVYENMGEYSKALSSRKKALEIREKTVPSNHPLLATSYNNIGAVYDKMGEYSEALSFYEKARKIYQKTLPPNHPSFATSYNNIGNVYYKMNNCSKAFLFCKKALEIHQRALSSNHPSLATSYSNIGVLYDKMGEYSEALSFHEEALEIRHITLSSNHPAVAQSYNNIGSVYYNMKDYSKALSYFECALAIWERALSTTHPHIKTVKQSIEFVKKKL</sequence>
<feature type="repeat" description="TPR" evidence="8">
    <location>
        <begin position="493"/>
        <end position="526"/>
    </location>
</feature>
<evidence type="ECO:0000256" key="6">
    <source>
        <dbReference type="ARBA" id="ARBA00022803"/>
    </source>
</evidence>
<keyword evidence="9" id="KW-0521">NADP</keyword>
<organism evidence="10 11">
    <name type="scientific">Adineta steineri</name>
    <dbReference type="NCBI Taxonomy" id="433720"/>
    <lineage>
        <taxon>Eukaryota</taxon>
        <taxon>Metazoa</taxon>
        <taxon>Spiralia</taxon>
        <taxon>Gnathifera</taxon>
        <taxon>Rotifera</taxon>
        <taxon>Eurotatoria</taxon>
        <taxon>Bdelloidea</taxon>
        <taxon>Adinetida</taxon>
        <taxon>Adinetidae</taxon>
        <taxon>Adineta</taxon>
    </lineage>
</organism>
<dbReference type="SMART" id="SM00028">
    <property type="entry name" value="TPR"/>
    <property type="match status" value="11"/>
</dbReference>
<dbReference type="Pfam" id="PF01129">
    <property type="entry name" value="ART"/>
    <property type="match status" value="1"/>
</dbReference>
<evidence type="ECO:0000313" key="10">
    <source>
        <dbReference type="EMBL" id="CAF1247165.1"/>
    </source>
</evidence>
<gene>
    <name evidence="10" type="ORF">JYZ213_LOCUS29409</name>
</gene>
<evidence type="ECO:0000313" key="11">
    <source>
        <dbReference type="Proteomes" id="UP000663845"/>
    </source>
</evidence>
<dbReference type="InterPro" id="IPR011990">
    <property type="entry name" value="TPR-like_helical_dom_sf"/>
</dbReference>
<feature type="repeat" description="TPR" evidence="8">
    <location>
        <begin position="619"/>
        <end position="652"/>
    </location>
</feature>
<dbReference type="PROSITE" id="PS50293">
    <property type="entry name" value="TPR_REGION"/>
    <property type="match status" value="6"/>
</dbReference>
<evidence type="ECO:0000256" key="8">
    <source>
        <dbReference type="PROSITE-ProRule" id="PRU00339"/>
    </source>
</evidence>
<dbReference type="PANTHER" id="PTHR45641:SF1">
    <property type="entry name" value="AAA+ ATPASE DOMAIN-CONTAINING PROTEIN"/>
    <property type="match status" value="1"/>
</dbReference>
<comment type="caution">
    <text evidence="10">The sequence shown here is derived from an EMBL/GenBank/DDBJ whole genome shotgun (WGS) entry which is preliminary data.</text>
</comment>
<keyword evidence="5" id="KW-0677">Repeat</keyword>
<keyword evidence="6 8" id="KW-0802">TPR repeat</keyword>
<evidence type="ECO:0000256" key="4">
    <source>
        <dbReference type="ARBA" id="ARBA00022695"/>
    </source>
</evidence>
<dbReference type="EMBL" id="CAJNOG010000449">
    <property type="protein sequence ID" value="CAF1247165.1"/>
    <property type="molecule type" value="Genomic_DNA"/>
</dbReference>
<comment type="similarity">
    <text evidence="1 9">Belongs to the Arg-specific ADP-ribosyltransferase family.</text>
</comment>
<keyword evidence="4" id="KW-0548">Nucleotidyltransferase</keyword>
<comment type="catalytic activity">
    <reaction evidence="7 9">
        <text>L-arginyl-[protein] + NAD(+) = N(omega)-(ADP-D-ribosyl)-L-arginyl-[protein] + nicotinamide + H(+)</text>
        <dbReference type="Rhea" id="RHEA:19149"/>
        <dbReference type="Rhea" id="RHEA-COMP:10532"/>
        <dbReference type="Rhea" id="RHEA-COMP:15087"/>
        <dbReference type="ChEBI" id="CHEBI:15378"/>
        <dbReference type="ChEBI" id="CHEBI:17154"/>
        <dbReference type="ChEBI" id="CHEBI:29965"/>
        <dbReference type="ChEBI" id="CHEBI:57540"/>
        <dbReference type="ChEBI" id="CHEBI:142554"/>
        <dbReference type="EC" id="2.4.2.31"/>
    </reaction>
</comment>
<dbReference type="Proteomes" id="UP000663845">
    <property type="component" value="Unassembled WGS sequence"/>
</dbReference>
<evidence type="ECO:0000256" key="3">
    <source>
        <dbReference type="ARBA" id="ARBA00022679"/>
    </source>
</evidence>
<dbReference type="PANTHER" id="PTHR45641">
    <property type="entry name" value="TETRATRICOPEPTIDE REPEAT PROTEIN (AFU_ORTHOLOGUE AFUA_6G03870)"/>
    <property type="match status" value="1"/>
</dbReference>
<keyword evidence="2 9" id="KW-0328">Glycosyltransferase</keyword>
<dbReference type="Gene3D" id="3.90.176.10">
    <property type="entry name" value="Toxin ADP-ribosyltransferase, Chain A, domain 1"/>
    <property type="match status" value="1"/>
</dbReference>
<dbReference type="AlphaFoldDB" id="A0A814ZLV9"/>
<evidence type="ECO:0000256" key="9">
    <source>
        <dbReference type="RuleBase" id="RU361228"/>
    </source>
</evidence>
<accession>A0A814ZLV9</accession>
<evidence type="ECO:0000256" key="5">
    <source>
        <dbReference type="ARBA" id="ARBA00022737"/>
    </source>
</evidence>
<protein>
    <recommendedName>
        <fullName evidence="9">NAD(P)(+)--arginine ADP-ribosyltransferase</fullName>
        <ecNumber evidence="9">2.4.2.31</ecNumber>
    </recommendedName>
    <alternativeName>
        <fullName evidence="9">Mono(ADP-ribosyl)transferase</fullName>
    </alternativeName>
</protein>
<keyword evidence="9" id="KW-0520">NAD</keyword>
<feature type="repeat" description="TPR" evidence="8">
    <location>
        <begin position="661"/>
        <end position="694"/>
    </location>
</feature>
<dbReference type="EC" id="2.4.2.31" evidence="9"/>
<keyword evidence="3 9" id="KW-0808">Transferase</keyword>
<evidence type="ECO:0000256" key="2">
    <source>
        <dbReference type="ARBA" id="ARBA00022676"/>
    </source>
</evidence>
<dbReference type="PRINTS" id="PR00381">
    <property type="entry name" value="KINESINLIGHT"/>
</dbReference>
<feature type="repeat" description="TPR" evidence="8">
    <location>
        <begin position="577"/>
        <end position="610"/>
    </location>
</feature>